<dbReference type="InterPro" id="IPR033570">
    <property type="entry name" value="SCNM1"/>
</dbReference>
<evidence type="ECO:0000256" key="6">
    <source>
        <dbReference type="ARBA" id="ARBA00022728"/>
    </source>
</evidence>
<feature type="compositionally biased region" description="Low complexity" evidence="11">
    <location>
        <begin position="239"/>
        <end position="248"/>
    </location>
</feature>
<feature type="domain" description="Sodium channel modifier 1 acidic C-terminal" evidence="13">
    <location>
        <begin position="197"/>
        <end position="239"/>
    </location>
</feature>
<dbReference type="InterPro" id="IPR031625">
    <property type="entry name" value="SCNM1_acidic"/>
</dbReference>
<keyword evidence="15" id="KW-1185">Reference proteome</keyword>
<evidence type="ECO:0000313" key="14">
    <source>
        <dbReference type="EMBL" id="KAK7862488.1"/>
    </source>
</evidence>
<gene>
    <name evidence="14" type="ORF">R5R35_005914</name>
</gene>
<evidence type="ECO:0000256" key="1">
    <source>
        <dbReference type="ARBA" id="ARBA00004324"/>
    </source>
</evidence>
<comment type="caution">
    <text evidence="14">The sequence shown here is derived from an EMBL/GenBank/DDBJ whole genome shotgun (WGS) entry which is preliminary data.</text>
</comment>
<keyword evidence="6" id="KW-0747">Spliceosome</keyword>
<dbReference type="PANTHER" id="PTHR32297">
    <property type="entry name" value="SODIUM CHANNEL MODIFIER 1"/>
    <property type="match status" value="1"/>
</dbReference>
<feature type="region of interest" description="Disordered" evidence="11">
    <location>
        <begin position="120"/>
        <end position="143"/>
    </location>
</feature>
<reference evidence="14 15" key="1">
    <citation type="submission" date="2024-03" db="EMBL/GenBank/DDBJ databases">
        <title>The genome assembly and annotation of the cricket Gryllus longicercus Weissman &amp; Gray.</title>
        <authorList>
            <person name="Szrajer S."/>
            <person name="Gray D."/>
            <person name="Ylla G."/>
        </authorList>
    </citation>
    <scope>NUCLEOTIDE SEQUENCE [LARGE SCALE GENOMIC DNA]</scope>
    <source>
        <strain evidence="14">DAG 2021-001</strain>
        <tissue evidence="14">Whole body minus gut</tissue>
    </source>
</reference>
<evidence type="ECO:0000256" key="8">
    <source>
        <dbReference type="ARBA" id="ARBA00022833"/>
    </source>
</evidence>
<feature type="compositionally biased region" description="Polar residues" evidence="11">
    <location>
        <begin position="130"/>
        <end position="143"/>
    </location>
</feature>
<organism evidence="14 15">
    <name type="scientific">Gryllus longicercus</name>
    <dbReference type="NCBI Taxonomy" id="2509291"/>
    <lineage>
        <taxon>Eukaryota</taxon>
        <taxon>Metazoa</taxon>
        <taxon>Ecdysozoa</taxon>
        <taxon>Arthropoda</taxon>
        <taxon>Hexapoda</taxon>
        <taxon>Insecta</taxon>
        <taxon>Pterygota</taxon>
        <taxon>Neoptera</taxon>
        <taxon>Polyneoptera</taxon>
        <taxon>Orthoptera</taxon>
        <taxon>Ensifera</taxon>
        <taxon>Gryllidea</taxon>
        <taxon>Grylloidea</taxon>
        <taxon>Gryllidae</taxon>
        <taxon>Gryllinae</taxon>
        <taxon>Gryllus</taxon>
    </lineage>
</organism>
<evidence type="ECO:0000313" key="15">
    <source>
        <dbReference type="Proteomes" id="UP001378592"/>
    </source>
</evidence>
<dbReference type="Pfam" id="PF15805">
    <property type="entry name" value="SCNM1_acidic"/>
    <property type="match status" value="1"/>
</dbReference>
<evidence type="ECO:0000256" key="9">
    <source>
        <dbReference type="ARBA" id="ARBA00023187"/>
    </source>
</evidence>
<dbReference type="PANTHER" id="PTHR32297:SF1">
    <property type="entry name" value="SODIUM CHANNEL MODIFIER 1"/>
    <property type="match status" value="1"/>
</dbReference>
<evidence type="ECO:0000256" key="10">
    <source>
        <dbReference type="ARBA" id="ARBA00023242"/>
    </source>
</evidence>
<evidence type="ECO:0000256" key="7">
    <source>
        <dbReference type="ARBA" id="ARBA00022771"/>
    </source>
</evidence>
<keyword evidence="7" id="KW-0863">Zinc-finger</keyword>
<proteinExistence type="predicted"/>
<evidence type="ECO:0000256" key="11">
    <source>
        <dbReference type="SAM" id="MobiDB-lite"/>
    </source>
</evidence>
<feature type="region of interest" description="Disordered" evidence="11">
    <location>
        <begin position="173"/>
        <end position="248"/>
    </location>
</feature>
<evidence type="ECO:0000256" key="3">
    <source>
        <dbReference type="ARBA" id="ARBA00020620"/>
    </source>
</evidence>
<evidence type="ECO:0000256" key="4">
    <source>
        <dbReference type="ARBA" id="ARBA00022664"/>
    </source>
</evidence>
<protein>
    <recommendedName>
        <fullName evidence="3">Sodium channel modifier 1</fullName>
    </recommendedName>
</protein>
<feature type="compositionally biased region" description="Basic and acidic residues" evidence="11">
    <location>
        <begin position="218"/>
        <end position="227"/>
    </location>
</feature>
<dbReference type="AlphaFoldDB" id="A0AAN9VSJ2"/>
<keyword evidence="8" id="KW-0862">Zinc</keyword>
<keyword evidence="5" id="KW-0479">Metal-binding</keyword>
<evidence type="ECO:0000256" key="5">
    <source>
        <dbReference type="ARBA" id="ARBA00022723"/>
    </source>
</evidence>
<feature type="compositionally biased region" description="Basic and acidic residues" evidence="11">
    <location>
        <begin position="196"/>
        <end position="208"/>
    </location>
</feature>
<evidence type="ECO:0000259" key="13">
    <source>
        <dbReference type="Pfam" id="PF15805"/>
    </source>
</evidence>
<keyword evidence="10" id="KW-0539">Nucleus</keyword>
<feature type="compositionally biased region" description="Low complexity" evidence="11">
    <location>
        <begin position="177"/>
        <end position="190"/>
    </location>
</feature>
<dbReference type="Pfam" id="PF15803">
    <property type="entry name" value="zf-SCNM1"/>
    <property type="match status" value="1"/>
</dbReference>
<accession>A0AAN9VSJ2</accession>
<dbReference type="EMBL" id="JAZDUA010000273">
    <property type="protein sequence ID" value="KAK7862488.1"/>
    <property type="molecule type" value="Genomic_DNA"/>
</dbReference>
<feature type="compositionally biased region" description="Acidic residues" evidence="11">
    <location>
        <begin position="228"/>
        <end position="238"/>
    </location>
</feature>
<name>A0AAN9VSJ2_9ORTH</name>
<dbReference type="Proteomes" id="UP001378592">
    <property type="component" value="Unassembled WGS sequence"/>
</dbReference>
<feature type="domain" description="Sodium channel modifier 1 zinc-finger" evidence="12">
    <location>
        <begin position="44"/>
        <end position="69"/>
    </location>
</feature>
<evidence type="ECO:0000256" key="2">
    <source>
        <dbReference type="ARBA" id="ARBA00004642"/>
    </source>
</evidence>
<dbReference type="GO" id="GO:0008270">
    <property type="term" value="F:zinc ion binding"/>
    <property type="evidence" value="ECO:0007669"/>
    <property type="project" value="UniProtKB-KW"/>
</dbReference>
<evidence type="ECO:0000259" key="12">
    <source>
        <dbReference type="Pfam" id="PF15803"/>
    </source>
</evidence>
<dbReference type="GO" id="GO:0016607">
    <property type="term" value="C:nuclear speck"/>
    <property type="evidence" value="ECO:0007669"/>
    <property type="project" value="UniProtKB-SubCell"/>
</dbReference>
<dbReference type="GO" id="GO:0006397">
    <property type="term" value="P:mRNA processing"/>
    <property type="evidence" value="ECO:0007669"/>
    <property type="project" value="UniProtKB-KW"/>
</dbReference>
<keyword evidence="9" id="KW-0508">mRNA splicing</keyword>
<dbReference type="GO" id="GO:0005681">
    <property type="term" value="C:spliceosomal complex"/>
    <property type="evidence" value="ECO:0007669"/>
    <property type="project" value="UniProtKB-KW"/>
</dbReference>
<sequence length="248" mass="28362">MSFKREGDNEALLHNLKMRRVGELLSEHIPEDEAKLLSNGRLTCLICSHRPIFDTCAVLANHRKGKKHIVELGKFLQHKRELALKKLKSDHLQYLYDNEIINTGSTRKSQSRFSRKPIISIPTLHGDPTEVNSKPQYMPSPSSQVRHYLKELQRKRALQKTVEKCRENYMLQSSVVPQNSGSNPNSLPNSVHDHKKATNSEDSKRDLQLRMSGWIKSSEGKWVKDPAAEFDSDEESPEESVQSENVNP</sequence>
<dbReference type="GO" id="GO:0008380">
    <property type="term" value="P:RNA splicing"/>
    <property type="evidence" value="ECO:0007669"/>
    <property type="project" value="UniProtKB-KW"/>
</dbReference>
<keyword evidence="4" id="KW-0507">mRNA processing</keyword>
<comment type="subcellular location">
    <subcellularLocation>
        <location evidence="1">Nucleus speckle</location>
    </subcellularLocation>
    <subcellularLocation>
        <location evidence="2">Nucleus</location>
        <location evidence="2">Nucleoplasm</location>
    </subcellularLocation>
</comment>
<dbReference type="InterPro" id="IPR031622">
    <property type="entry name" value="Znf-SCNM1"/>
</dbReference>